<dbReference type="OMA" id="EHVNPPF"/>
<dbReference type="Gene3D" id="2.40.50.140">
    <property type="entry name" value="Nucleic acid-binding proteins"/>
    <property type="match status" value="1"/>
</dbReference>
<accession>A0A059IY56</accession>
<dbReference type="PANTHER" id="PTHR21166:SF2">
    <property type="entry name" value="CELL DIVISION CONTROL PROTEIN 24 OB DOMAIN-CONTAINING PROTEIN-RELATED"/>
    <property type="match status" value="1"/>
</dbReference>
<dbReference type="OrthoDB" id="4540498at2759"/>
<comment type="caution">
    <text evidence="2">The sequence shown here is derived from an EMBL/GenBank/DDBJ whole genome shotgun (WGS) entry which is preliminary data.</text>
</comment>
<dbReference type="HOGENOM" id="CLU_039318_0_0_1"/>
<dbReference type="AlphaFoldDB" id="A0A059IY56"/>
<evidence type="ECO:0000256" key="1">
    <source>
        <dbReference type="SAM" id="MobiDB-lite"/>
    </source>
</evidence>
<proteinExistence type="predicted"/>
<dbReference type="InterPro" id="IPR052469">
    <property type="entry name" value="MEIOB"/>
</dbReference>
<dbReference type="Proteomes" id="UP000024533">
    <property type="component" value="Unassembled WGS sequence"/>
</dbReference>
<dbReference type="GO" id="GO:0000712">
    <property type="term" value="P:resolution of meiotic recombination intermediates"/>
    <property type="evidence" value="ECO:0007669"/>
    <property type="project" value="TreeGrafter"/>
</dbReference>
<dbReference type="PANTHER" id="PTHR21166">
    <property type="entry name" value="CELL DIVISION CONTROL PROTEIN 24 OB DOMAIN-CONTAINING PROTEIN-RELATED"/>
    <property type="match status" value="1"/>
</dbReference>
<evidence type="ECO:0000313" key="3">
    <source>
        <dbReference type="Proteomes" id="UP000024533"/>
    </source>
</evidence>
<reference evidence="2 3" key="1">
    <citation type="submission" date="2014-02" db="EMBL/GenBank/DDBJ databases">
        <title>The Genome Sequence of Trichophyton interdigitale MR816.</title>
        <authorList>
            <consortium name="The Broad Institute Genomics Platform"/>
            <person name="Cuomo C.A."/>
            <person name="White T.C."/>
            <person name="Graser Y."/>
            <person name="Martinez-Rossi N."/>
            <person name="Heitman J."/>
            <person name="Young S.K."/>
            <person name="Zeng Q."/>
            <person name="Gargeya S."/>
            <person name="Abouelleil A."/>
            <person name="Alvarado L."/>
            <person name="Chapman S.B."/>
            <person name="Gainer-Dewar J."/>
            <person name="Goldberg J."/>
            <person name="Griggs A."/>
            <person name="Gujja S."/>
            <person name="Hansen M."/>
            <person name="Howarth C."/>
            <person name="Imamovic A."/>
            <person name="Larimer J."/>
            <person name="Martinez D."/>
            <person name="Murphy C."/>
            <person name="Pearson M.D."/>
            <person name="Persinoti G."/>
            <person name="Poon T."/>
            <person name="Priest M."/>
            <person name="Roberts A.D."/>
            <person name="Saif S."/>
            <person name="Shea T.D."/>
            <person name="Sykes S.N."/>
            <person name="Wortman J."/>
            <person name="Nusbaum C."/>
            <person name="Birren B."/>
        </authorList>
    </citation>
    <scope>NUCLEOTIDE SEQUENCE [LARGE SCALE GENOMIC DNA]</scope>
    <source>
        <strain evidence="2 3">MR816</strain>
    </source>
</reference>
<dbReference type="InterPro" id="IPR012340">
    <property type="entry name" value="NA-bd_OB-fold"/>
</dbReference>
<sequence length="542" mass="60138">MANSKIPDYFRVAGAGSKRKHDTPDQDESVSSKRSSRPYDAVSSLGDLKKGPKRVAFDARIVNIYNQPNIYFDDNAESISRSSKKKKSSKADGDLVASQQARGCLKLILRDDSGYILVKLWYADTTYDLRLGKLVSIWVTHISPFKPQVKGHVKADSSLSKPVTPPSTPPENFPLSLMASIFPEKDQGCGIKIHNRGDIGIIGRIPMGYRYPLQVDSLVDAPKKHSMGKPTKVLVYVYAVGPVRETTNSNNQTVPTVDVGVTDGHSRASLGLYGEAMKSGMKWIPNSTVLLISNASWKPGSRLYLTSFTLIDVDPESVEAEELKRLAARRAEQVNPPFPTDLFDVDEFESSVQKIKFTFADIEEFANSTRSEFMGYISVVLLDINLAALYKQNCLFCAECCNVPIFSNSNEAFCGQCELQVKLRLNPQIIGSIVDETGMISCFPPMFNPTTGTDIRLSVAGQMTKSAHMKRKGTSPLLWSVEAMQQLLGCDVSDILTDHENDSNEILISFRLLEARLMYSRVILMFGWCSKDQRIAICKVIK</sequence>
<keyword evidence="3" id="KW-1185">Reference proteome</keyword>
<dbReference type="EMBL" id="AOKY01000887">
    <property type="protein sequence ID" value="KDB20152.1"/>
    <property type="molecule type" value="Genomic_DNA"/>
</dbReference>
<feature type="region of interest" description="Disordered" evidence="1">
    <location>
        <begin position="1"/>
        <end position="45"/>
    </location>
</feature>
<name>A0A059IY56_TRIIM</name>
<gene>
    <name evidence="2" type="ORF">H109_07901</name>
</gene>
<evidence type="ECO:0000313" key="2">
    <source>
        <dbReference type="EMBL" id="KDB20152.1"/>
    </source>
</evidence>
<dbReference type="GO" id="GO:0003697">
    <property type="term" value="F:single-stranded DNA binding"/>
    <property type="evidence" value="ECO:0007669"/>
    <property type="project" value="TreeGrafter"/>
</dbReference>
<protein>
    <submittedName>
        <fullName evidence="2">Uncharacterized protein</fullName>
    </submittedName>
</protein>
<dbReference type="GO" id="GO:0008310">
    <property type="term" value="F:single-stranded DNA 3'-5' DNA exonuclease activity"/>
    <property type="evidence" value="ECO:0007669"/>
    <property type="project" value="TreeGrafter"/>
</dbReference>
<organism evidence="2 3">
    <name type="scientific">Trichophyton interdigitale (strain MR816)</name>
    <dbReference type="NCBI Taxonomy" id="1215338"/>
    <lineage>
        <taxon>Eukaryota</taxon>
        <taxon>Fungi</taxon>
        <taxon>Dikarya</taxon>
        <taxon>Ascomycota</taxon>
        <taxon>Pezizomycotina</taxon>
        <taxon>Eurotiomycetes</taxon>
        <taxon>Eurotiomycetidae</taxon>
        <taxon>Onygenales</taxon>
        <taxon>Arthrodermataceae</taxon>
        <taxon>Trichophyton</taxon>
    </lineage>
</organism>
<dbReference type="STRING" id="1215338.A0A059IY56"/>